<dbReference type="Proteomes" id="UP000681722">
    <property type="component" value="Unassembled WGS sequence"/>
</dbReference>
<comment type="caution">
    <text evidence="2">The sequence shown here is derived from an EMBL/GenBank/DDBJ whole genome shotgun (WGS) entry which is preliminary data.</text>
</comment>
<evidence type="ECO:0000313" key="4">
    <source>
        <dbReference type="Proteomes" id="UP000663829"/>
    </source>
</evidence>
<feature type="region of interest" description="Disordered" evidence="1">
    <location>
        <begin position="109"/>
        <end position="143"/>
    </location>
</feature>
<dbReference type="EMBL" id="CAJOBC010004855">
    <property type="protein sequence ID" value="CAF3843135.1"/>
    <property type="molecule type" value="Genomic_DNA"/>
</dbReference>
<proteinExistence type="predicted"/>
<evidence type="ECO:0000313" key="3">
    <source>
        <dbReference type="EMBL" id="CAF3843135.1"/>
    </source>
</evidence>
<gene>
    <name evidence="2" type="ORF">GPM918_LOCUS17559</name>
    <name evidence="3" type="ORF">SRO942_LOCUS17557</name>
</gene>
<keyword evidence="4" id="KW-1185">Reference proteome</keyword>
<name>A0A814MAV1_9BILA</name>
<evidence type="ECO:0000256" key="1">
    <source>
        <dbReference type="SAM" id="MobiDB-lite"/>
    </source>
</evidence>
<feature type="compositionally biased region" description="Basic and acidic residues" evidence="1">
    <location>
        <begin position="109"/>
        <end position="133"/>
    </location>
</feature>
<evidence type="ECO:0000313" key="2">
    <source>
        <dbReference type="EMBL" id="CAF1076730.1"/>
    </source>
</evidence>
<feature type="compositionally biased region" description="Basic residues" evidence="1">
    <location>
        <begin position="134"/>
        <end position="143"/>
    </location>
</feature>
<accession>A0A814MAV1</accession>
<dbReference type="AlphaFoldDB" id="A0A814MAV1"/>
<dbReference type="EMBL" id="CAJNOQ010004855">
    <property type="protein sequence ID" value="CAF1076730.1"/>
    <property type="molecule type" value="Genomic_DNA"/>
</dbReference>
<protein>
    <submittedName>
        <fullName evidence="2">Uncharacterized protein</fullName>
    </submittedName>
</protein>
<sequence>MSHKRFLINSIHQTTFHNRITEEDCMWRLREQEIEKDKDNFSDKKRTNYISKRYSRSSPNREKLKKQTTFDNEKSIEKVEIEFGPPLPRDISINLDKWDHDGFKELYPHDYAKRIQQKRERSNSEDNSKSREKKEKKKKKKRK</sequence>
<dbReference type="OrthoDB" id="10055694at2759"/>
<reference evidence="2" key="1">
    <citation type="submission" date="2021-02" db="EMBL/GenBank/DDBJ databases">
        <authorList>
            <person name="Nowell W R."/>
        </authorList>
    </citation>
    <scope>NUCLEOTIDE SEQUENCE</scope>
</reference>
<organism evidence="2 4">
    <name type="scientific">Didymodactylos carnosus</name>
    <dbReference type="NCBI Taxonomy" id="1234261"/>
    <lineage>
        <taxon>Eukaryota</taxon>
        <taxon>Metazoa</taxon>
        <taxon>Spiralia</taxon>
        <taxon>Gnathifera</taxon>
        <taxon>Rotifera</taxon>
        <taxon>Eurotatoria</taxon>
        <taxon>Bdelloidea</taxon>
        <taxon>Philodinida</taxon>
        <taxon>Philodinidae</taxon>
        <taxon>Didymodactylos</taxon>
    </lineage>
</organism>
<dbReference type="Proteomes" id="UP000663829">
    <property type="component" value="Unassembled WGS sequence"/>
</dbReference>